<accession>A0A835VZL8</accession>
<dbReference type="Pfam" id="PF00560">
    <property type="entry name" value="LRR_1"/>
    <property type="match status" value="3"/>
</dbReference>
<dbReference type="InterPro" id="IPR032675">
    <property type="entry name" value="LRR_dom_sf"/>
</dbReference>
<evidence type="ECO:0000259" key="3">
    <source>
        <dbReference type="Pfam" id="PF08263"/>
    </source>
</evidence>
<proteinExistence type="predicted"/>
<keyword evidence="5" id="KW-1185">Reference proteome</keyword>
<dbReference type="InterPro" id="IPR052941">
    <property type="entry name" value="StomDev_PlantInt_Reg"/>
</dbReference>
<gene>
    <name evidence="4" type="ORF">HXX76_009801</name>
</gene>
<dbReference type="Proteomes" id="UP000650467">
    <property type="component" value="Unassembled WGS sequence"/>
</dbReference>
<dbReference type="Pfam" id="PF13516">
    <property type="entry name" value="LRR_6"/>
    <property type="match status" value="1"/>
</dbReference>
<dbReference type="SUPFAM" id="SSF52058">
    <property type="entry name" value="L domain-like"/>
    <property type="match status" value="1"/>
</dbReference>
<name>A0A835VZL8_CHLIN</name>
<dbReference type="PANTHER" id="PTHR48004:SF59">
    <property type="entry name" value="LEUCINE-RICH REPEAT-CONTAINING N-TERMINAL PLANT-TYPE DOMAIN-CONTAINING PROTEIN"/>
    <property type="match status" value="1"/>
</dbReference>
<protein>
    <recommendedName>
        <fullName evidence="3">Leucine-rich repeat-containing N-terminal plant-type domain-containing protein</fullName>
    </recommendedName>
</protein>
<dbReference type="Gene3D" id="3.80.10.10">
    <property type="entry name" value="Ribonuclease Inhibitor"/>
    <property type="match status" value="3"/>
</dbReference>
<keyword evidence="2" id="KW-0433">Leucine-rich repeat</keyword>
<feature type="domain" description="Leucine-rich repeat-containing N-terminal plant-type" evidence="3">
    <location>
        <begin position="60"/>
        <end position="90"/>
    </location>
</feature>
<evidence type="ECO:0000256" key="1">
    <source>
        <dbReference type="ARBA" id="ARBA00004430"/>
    </source>
</evidence>
<dbReference type="GO" id="GO:0005930">
    <property type="term" value="C:axoneme"/>
    <property type="evidence" value="ECO:0007669"/>
    <property type="project" value="UniProtKB-SubCell"/>
</dbReference>
<evidence type="ECO:0000313" key="5">
    <source>
        <dbReference type="Proteomes" id="UP000650467"/>
    </source>
</evidence>
<sequence>MRARQRLKGSGLDCTDNSQVLGYPGPGVDCTPINATAALAGIDMPENDPAVQAAAVTLQGYRNGSLANAAALPSWGTGGNPCLWHGVLCNANLQVAALDIHGLSLSGPVPSGGLLTSFPALSRLDLSSNLYSGTIPAADLAYLTALTYLSLANNGLGGTLPAGLTALPNLRILDLSLNALTGSLPAVWFSGANKLGAGTVWRLSCRQCNLTGSLPAIDAGFTLQTFQVPNNQLAGSIPAFALTDNQELDYSNNALTSNVPDFGVTIKRLYLSGNQLTGNLPYLHNMQDVRLRGNAFIGPLWTALHSGAFLLDLAYNKLSGTLPSTWSLATNLSAVYLTSNNITGTLPMSWADMQLSARPAVGTSTLAFHLKVLYLDGNALAGTIPPEWASFSPWGPNAFGCLSLVGNARLCGSLPEGMVCLNTSGTAIGALRALCAVFGTKLTFGV</sequence>
<dbReference type="InterPro" id="IPR013210">
    <property type="entry name" value="LRR_N_plant-typ"/>
</dbReference>
<organism evidence="4 5">
    <name type="scientific">Chlamydomonas incerta</name>
    <dbReference type="NCBI Taxonomy" id="51695"/>
    <lineage>
        <taxon>Eukaryota</taxon>
        <taxon>Viridiplantae</taxon>
        <taxon>Chlorophyta</taxon>
        <taxon>core chlorophytes</taxon>
        <taxon>Chlorophyceae</taxon>
        <taxon>CS clade</taxon>
        <taxon>Chlamydomonadales</taxon>
        <taxon>Chlamydomonadaceae</taxon>
        <taxon>Chlamydomonas</taxon>
    </lineage>
</organism>
<evidence type="ECO:0000313" key="4">
    <source>
        <dbReference type="EMBL" id="KAG2430826.1"/>
    </source>
</evidence>
<dbReference type="Pfam" id="PF08263">
    <property type="entry name" value="LRRNT_2"/>
    <property type="match status" value="1"/>
</dbReference>
<dbReference type="InterPro" id="IPR001611">
    <property type="entry name" value="Leu-rich_rpt"/>
</dbReference>
<dbReference type="EMBL" id="JAEHOC010000026">
    <property type="protein sequence ID" value="KAG2430826.1"/>
    <property type="molecule type" value="Genomic_DNA"/>
</dbReference>
<dbReference type="AlphaFoldDB" id="A0A835VZL8"/>
<comment type="caution">
    <text evidence="4">The sequence shown here is derived from an EMBL/GenBank/DDBJ whole genome shotgun (WGS) entry which is preliminary data.</text>
</comment>
<dbReference type="PANTHER" id="PTHR48004">
    <property type="entry name" value="OS01G0149700 PROTEIN"/>
    <property type="match status" value="1"/>
</dbReference>
<reference evidence="4" key="1">
    <citation type="journal article" date="2020" name="bioRxiv">
        <title>Comparative genomics of Chlamydomonas.</title>
        <authorList>
            <person name="Craig R.J."/>
            <person name="Hasan A.R."/>
            <person name="Ness R.W."/>
            <person name="Keightley P.D."/>
        </authorList>
    </citation>
    <scope>NUCLEOTIDE SEQUENCE</scope>
    <source>
        <strain evidence="4">SAG 7.73</strain>
    </source>
</reference>
<evidence type="ECO:0000256" key="2">
    <source>
        <dbReference type="ARBA" id="ARBA00022614"/>
    </source>
</evidence>
<dbReference type="OrthoDB" id="1934521at2759"/>
<comment type="subcellular location">
    <subcellularLocation>
        <location evidence="1">Cytoplasm</location>
        <location evidence="1">Cytoskeleton</location>
        <location evidence="1">Cilium axoneme</location>
    </subcellularLocation>
</comment>